<evidence type="ECO:0000313" key="3">
    <source>
        <dbReference type="EMBL" id="CDR33290.1"/>
    </source>
</evidence>
<dbReference type="SUPFAM" id="SSF47789">
    <property type="entry name" value="C-terminal domain of RNA polymerase alpha subunit"/>
    <property type="match status" value="1"/>
</dbReference>
<organism evidence="3 4">
    <name type="scientific">Candidatus Criblamydia sequanensis CRIB-18</name>
    <dbReference type="NCBI Taxonomy" id="1437425"/>
    <lineage>
        <taxon>Bacteria</taxon>
        <taxon>Pseudomonadati</taxon>
        <taxon>Chlamydiota</taxon>
        <taxon>Chlamydiia</taxon>
        <taxon>Parachlamydiales</taxon>
        <taxon>Candidatus Criblamydiaceae</taxon>
        <taxon>Candidatus Criblamydia</taxon>
    </lineage>
</organism>
<reference evidence="3" key="1">
    <citation type="submission" date="2013-12" db="EMBL/GenBank/DDBJ databases">
        <authorList>
            <person name="Linke B."/>
        </authorList>
    </citation>
    <scope>NUCLEOTIDE SEQUENCE [LARGE SCALE GENOMIC DNA]</scope>
    <source>
        <strain evidence="3">CRIB-18</strain>
    </source>
</reference>
<dbReference type="InterPro" id="IPR011260">
    <property type="entry name" value="RNAP_asu_C"/>
</dbReference>
<dbReference type="eggNOG" id="ENOG5031GYX">
    <property type="taxonomic scope" value="Bacteria"/>
</dbReference>
<dbReference type="GO" id="GO:0003677">
    <property type="term" value="F:DNA binding"/>
    <property type="evidence" value="ECO:0007669"/>
    <property type="project" value="InterPro"/>
</dbReference>
<dbReference type="Proteomes" id="UP000031552">
    <property type="component" value="Unassembled WGS sequence"/>
</dbReference>
<evidence type="ECO:0000256" key="1">
    <source>
        <dbReference type="SAM" id="MobiDB-lite"/>
    </source>
</evidence>
<proteinExistence type="predicted"/>
<evidence type="ECO:0000313" key="4">
    <source>
        <dbReference type="Proteomes" id="UP000031552"/>
    </source>
</evidence>
<dbReference type="Gene3D" id="1.10.150.20">
    <property type="entry name" value="5' to 3' exonuclease, C-terminal subdomain"/>
    <property type="match status" value="1"/>
</dbReference>
<keyword evidence="4" id="KW-1185">Reference proteome</keyword>
<gene>
    <name evidence="3" type="ORF">CSEC_0453</name>
</gene>
<dbReference type="GO" id="GO:0003899">
    <property type="term" value="F:DNA-directed RNA polymerase activity"/>
    <property type="evidence" value="ECO:0007669"/>
    <property type="project" value="InterPro"/>
</dbReference>
<comment type="caution">
    <text evidence="3">The sequence shown here is derived from an EMBL/GenBank/DDBJ whole genome shotgun (WGS) entry which is preliminary data.</text>
</comment>
<dbReference type="EMBL" id="CCEJ010000003">
    <property type="protein sequence ID" value="CDR33290.1"/>
    <property type="molecule type" value="Genomic_DNA"/>
</dbReference>
<name>A0A090D0E8_9BACT</name>
<dbReference type="RefSeq" id="WP_041016808.1">
    <property type="nucleotide sequence ID" value="NZ_CCEJ010000003.1"/>
</dbReference>
<reference evidence="3" key="2">
    <citation type="submission" date="2014-09" db="EMBL/GenBank/DDBJ databases">
        <title>Criblamydia sequanensis harbors a mega-plasmid encoding arsenite resistance.</title>
        <authorList>
            <person name="Bertelli C."/>
            <person name="Goesmann A."/>
            <person name="Greub G."/>
        </authorList>
    </citation>
    <scope>NUCLEOTIDE SEQUENCE [LARGE SCALE GENOMIC DNA]</scope>
    <source>
        <strain evidence="3">CRIB-18</strain>
    </source>
</reference>
<dbReference type="GO" id="GO:0006351">
    <property type="term" value="P:DNA-templated transcription"/>
    <property type="evidence" value="ECO:0007669"/>
    <property type="project" value="InterPro"/>
</dbReference>
<protein>
    <recommendedName>
        <fullName evidence="2">RNA polymerase alpha subunit C-terminal domain-containing protein</fullName>
    </recommendedName>
</protein>
<dbReference type="Pfam" id="PF03118">
    <property type="entry name" value="RNA_pol_A_CTD"/>
    <property type="match status" value="1"/>
</dbReference>
<feature type="region of interest" description="Disordered" evidence="1">
    <location>
        <begin position="26"/>
        <end position="50"/>
    </location>
</feature>
<evidence type="ECO:0000259" key="2">
    <source>
        <dbReference type="Pfam" id="PF03118"/>
    </source>
</evidence>
<accession>A0A090D0E8</accession>
<sequence length="409" mass="48046">MPIIKKLKRHLEEFVSSELTPLSDQGLKPGVHPYAHLRPQGLEKNSSDRSSFEETYKTSYSHGLEQIYALETVDVKSIRVLGSSSEKENLQIEPLVEYSDFDLENQLEFPFKEGQSSLDSFLLNEPLSVLGFSKHTENNLRRLEKNRIQDLLKIDLRSLTHVKGMGQGHIDEIRERLNQYIAGKPLYGCKFIDFESWVKTLLPENEKKKVFIVLDYFDLSHLISLSPFESVELRKLTVEKKQEWLEDGLDGFRTDEKKRYFEDTFKHVLESLIVPWMRQRQGMVYGYELEERFEKLSLNRSSFKKAWAFFQKIYQEKGNLIDSFLPNSKGLYFADRKIHENFELVNQKALSYFYSQEAEYPFNQLVDYILKEFACRWQGFKEGFVAKAVRSSPSLEFKKEKGILLSYLK</sequence>
<dbReference type="AlphaFoldDB" id="A0A090D0E8"/>
<feature type="domain" description="RNA polymerase alpha subunit C-terminal" evidence="2">
    <location>
        <begin position="122"/>
        <end position="178"/>
    </location>
</feature>